<dbReference type="Pfam" id="PF01687">
    <property type="entry name" value="Flavokinase"/>
    <property type="match status" value="1"/>
</dbReference>
<dbReference type="Proteomes" id="UP000016660">
    <property type="component" value="Unassembled WGS sequence"/>
</dbReference>
<evidence type="ECO:0000256" key="5">
    <source>
        <dbReference type="ARBA" id="ARBA00022643"/>
    </source>
</evidence>
<feature type="domain" description="Riboflavin kinase" evidence="16">
    <location>
        <begin position="189"/>
        <end position="316"/>
    </location>
</feature>
<evidence type="ECO:0000256" key="12">
    <source>
        <dbReference type="ARBA" id="ARBA00023268"/>
    </source>
</evidence>
<evidence type="ECO:0000256" key="1">
    <source>
        <dbReference type="ARBA" id="ARBA00002121"/>
    </source>
</evidence>
<keyword evidence="10 15" id="KW-0274">FAD</keyword>
<comment type="caution">
    <text evidence="17">The sequence shown here is derived from an EMBL/GenBank/DDBJ whole genome shotgun (WGS) entry which is preliminary data.</text>
</comment>
<gene>
    <name evidence="17" type="ORF">HMPREF0653_01490</name>
</gene>
<dbReference type="PIRSF" id="PIRSF004491">
    <property type="entry name" value="FAD_Synth"/>
    <property type="match status" value="1"/>
</dbReference>
<evidence type="ECO:0000256" key="7">
    <source>
        <dbReference type="ARBA" id="ARBA00022695"/>
    </source>
</evidence>
<evidence type="ECO:0000313" key="18">
    <source>
        <dbReference type="Proteomes" id="UP000016660"/>
    </source>
</evidence>
<protein>
    <recommendedName>
        <fullName evidence="15">Riboflavin biosynthesis protein</fullName>
    </recommendedName>
    <domain>
        <recommendedName>
            <fullName evidence="15">Riboflavin kinase</fullName>
            <ecNumber evidence="15">2.7.1.26</ecNumber>
        </recommendedName>
        <alternativeName>
            <fullName evidence="15">Flavokinase</fullName>
        </alternativeName>
    </domain>
    <domain>
        <recommendedName>
            <fullName evidence="15">FMN adenylyltransferase</fullName>
            <ecNumber evidence="15">2.7.7.2</ecNumber>
        </recommendedName>
        <alternativeName>
            <fullName evidence="15">FAD pyrophosphorylase</fullName>
        </alternativeName>
        <alternativeName>
            <fullName evidence="15">FAD synthase</fullName>
        </alternativeName>
    </domain>
</protein>
<evidence type="ECO:0000256" key="8">
    <source>
        <dbReference type="ARBA" id="ARBA00022741"/>
    </source>
</evidence>
<comment type="pathway">
    <text evidence="3 15">Cofactor biosynthesis; FMN biosynthesis; FMN from riboflavin (ATP route): step 1/1.</text>
</comment>
<comment type="function">
    <text evidence="1">Catalyzes the phosphorylation of riboflavin to FMN followed by the adenylation of FMN to FAD.</text>
</comment>
<evidence type="ECO:0000256" key="3">
    <source>
        <dbReference type="ARBA" id="ARBA00005201"/>
    </source>
</evidence>
<dbReference type="SUPFAM" id="SSF52374">
    <property type="entry name" value="Nucleotidylyl transferase"/>
    <property type="match status" value="1"/>
</dbReference>
<dbReference type="EC" id="2.7.1.26" evidence="15"/>
<name>A0ABN0NS19_9BACT</name>
<dbReference type="InterPro" id="IPR023468">
    <property type="entry name" value="Riboflavin_kinase"/>
</dbReference>
<dbReference type="NCBIfam" id="NF004162">
    <property type="entry name" value="PRK05627.1-5"/>
    <property type="match status" value="1"/>
</dbReference>
<dbReference type="NCBIfam" id="NF004160">
    <property type="entry name" value="PRK05627.1-3"/>
    <property type="match status" value="1"/>
</dbReference>
<dbReference type="InterPro" id="IPR015864">
    <property type="entry name" value="FAD_synthase"/>
</dbReference>
<keyword evidence="11 15" id="KW-0067">ATP-binding</keyword>
<dbReference type="PANTHER" id="PTHR22749">
    <property type="entry name" value="RIBOFLAVIN KINASE/FMN ADENYLYLTRANSFERASE"/>
    <property type="match status" value="1"/>
</dbReference>
<organism evidence="17 18">
    <name type="scientific">Prevotella disiens JCM 6334 = ATCC 29426</name>
    <dbReference type="NCBI Taxonomy" id="1235811"/>
    <lineage>
        <taxon>Bacteria</taxon>
        <taxon>Pseudomonadati</taxon>
        <taxon>Bacteroidota</taxon>
        <taxon>Bacteroidia</taxon>
        <taxon>Bacteroidales</taxon>
        <taxon>Prevotellaceae</taxon>
        <taxon>Prevotella</taxon>
    </lineage>
</organism>
<evidence type="ECO:0000256" key="10">
    <source>
        <dbReference type="ARBA" id="ARBA00022827"/>
    </source>
</evidence>
<dbReference type="PANTHER" id="PTHR22749:SF6">
    <property type="entry name" value="RIBOFLAVIN KINASE"/>
    <property type="match status" value="1"/>
</dbReference>
<evidence type="ECO:0000256" key="15">
    <source>
        <dbReference type="PIRNR" id="PIRNR004491"/>
    </source>
</evidence>
<dbReference type="EC" id="2.7.7.2" evidence="15"/>
<keyword evidence="8 15" id="KW-0547">Nucleotide-binding</keyword>
<dbReference type="InterPro" id="IPR002606">
    <property type="entry name" value="Riboflavin_kinase_bac"/>
</dbReference>
<accession>A0ABN0NS19</accession>
<evidence type="ECO:0000256" key="6">
    <source>
        <dbReference type="ARBA" id="ARBA00022679"/>
    </source>
</evidence>
<dbReference type="SMART" id="SM00904">
    <property type="entry name" value="Flavokinase"/>
    <property type="match status" value="1"/>
</dbReference>
<dbReference type="Pfam" id="PF06574">
    <property type="entry name" value="FAD_syn"/>
    <property type="match status" value="1"/>
</dbReference>
<keyword evidence="18" id="KW-1185">Reference proteome</keyword>
<dbReference type="NCBIfam" id="TIGR00083">
    <property type="entry name" value="ribF"/>
    <property type="match status" value="1"/>
</dbReference>
<dbReference type="Gene3D" id="3.40.50.620">
    <property type="entry name" value="HUPs"/>
    <property type="match status" value="1"/>
</dbReference>
<keyword evidence="6 15" id="KW-0808">Transferase</keyword>
<dbReference type="InterPro" id="IPR015865">
    <property type="entry name" value="Riboflavin_kinase_bac/euk"/>
</dbReference>
<evidence type="ECO:0000259" key="16">
    <source>
        <dbReference type="SMART" id="SM00904"/>
    </source>
</evidence>
<dbReference type="EMBL" id="AWUY01000128">
    <property type="protein sequence ID" value="ERJ76424.1"/>
    <property type="molecule type" value="Genomic_DNA"/>
</dbReference>
<proteinExistence type="inferred from homology"/>
<keyword evidence="5 15" id="KW-0288">FMN</keyword>
<comment type="catalytic activity">
    <reaction evidence="13 15">
        <text>riboflavin + ATP = FMN + ADP + H(+)</text>
        <dbReference type="Rhea" id="RHEA:14357"/>
        <dbReference type="ChEBI" id="CHEBI:15378"/>
        <dbReference type="ChEBI" id="CHEBI:30616"/>
        <dbReference type="ChEBI" id="CHEBI:57986"/>
        <dbReference type="ChEBI" id="CHEBI:58210"/>
        <dbReference type="ChEBI" id="CHEBI:456216"/>
        <dbReference type="EC" id="2.7.1.26"/>
    </reaction>
</comment>
<keyword evidence="9 15" id="KW-0418">Kinase</keyword>
<evidence type="ECO:0000313" key="17">
    <source>
        <dbReference type="EMBL" id="ERJ76424.1"/>
    </source>
</evidence>
<evidence type="ECO:0000256" key="2">
    <source>
        <dbReference type="ARBA" id="ARBA00004726"/>
    </source>
</evidence>
<evidence type="ECO:0000256" key="11">
    <source>
        <dbReference type="ARBA" id="ARBA00022840"/>
    </source>
</evidence>
<dbReference type="InterPro" id="IPR014729">
    <property type="entry name" value="Rossmann-like_a/b/a_fold"/>
</dbReference>
<evidence type="ECO:0000256" key="9">
    <source>
        <dbReference type="ARBA" id="ARBA00022777"/>
    </source>
</evidence>
<keyword evidence="4 15" id="KW-0285">Flavoprotein</keyword>
<comment type="pathway">
    <text evidence="2 15">Cofactor biosynthesis; FAD biosynthesis; FAD from FMN: step 1/1.</text>
</comment>
<reference evidence="17 18" key="1">
    <citation type="submission" date="2013-06" db="EMBL/GenBank/DDBJ databases">
        <authorList>
            <person name="Weinstock G."/>
            <person name="Sodergren E."/>
            <person name="Lobos E.A."/>
            <person name="Fulton L."/>
            <person name="Fulton R."/>
            <person name="Courtney L."/>
            <person name="Fronick C."/>
            <person name="O'Laughlin M."/>
            <person name="Godfrey J."/>
            <person name="Wilson R.M."/>
            <person name="Miner T."/>
            <person name="Farmer C."/>
            <person name="Delehaunty K."/>
            <person name="Cordes M."/>
            <person name="Minx P."/>
            <person name="Tomlinson C."/>
            <person name="Chen J."/>
            <person name="Wollam A."/>
            <person name="Pepin K.H."/>
            <person name="Bhonagiri V."/>
            <person name="Zhang X."/>
            <person name="Warren W."/>
            <person name="Mitreva M."/>
            <person name="Mardis E.R."/>
            <person name="Wilson R.K."/>
        </authorList>
    </citation>
    <scope>NUCLEOTIDE SEQUENCE [LARGE SCALE GENOMIC DNA]</scope>
    <source>
        <strain evidence="17 18">ATCC 29426</strain>
    </source>
</reference>
<comment type="catalytic activity">
    <reaction evidence="14 15">
        <text>FMN + ATP + H(+) = FAD + diphosphate</text>
        <dbReference type="Rhea" id="RHEA:17237"/>
        <dbReference type="ChEBI" id="CHEBI:15378"/>
        <dbReference type="ChEBI" id="CHEBI:30616"/>
        <dbReference type="ChEBI" id="CHEBI:33019"/>
        <dbReference type="ChEBI" id="CHEBI:57692"/>
        <dbReference type="ChEBI" id="CHEBI:58210"/>
        <dbReference type="EC" id="2.7.7.2"/>
    </reaction>
</comment>
<evidence type="ECO:0000256" key="14">
    <source>
        <dbReference type="ARBA" id="ARBA00049494"/>
    </source>
</evidence>
<keyword evidence="7 15" id="KW-0548">Nucleotidyltransferase</keyword>
<evidence type="ECO:0000256" key="4">
    <source>
        <dbReference type="ARBA" id="ARBA00022630"/>
    </source>
</evidence>
<dbReference type="SUPFAM" id="SSF82114">
    <property type="entry name" value="Riboflavin kinase-like"/>
    <property type="match status" value="1"/>
</dbReference>
<dbReference type="InterPro" id="IPR023465">
    <property type="entry name" value="Riboflavin_kinase_dom_sf"/>
</dbReference>
<keyword evidence="12" id="KW-0511">Multifunctional enzyme</keyword>
<evidence type="ECO:0000256" key="13">
    <source>
        <dbReference type="ARBA" id="ARBA00047880"/>
    </source>
</evidence>
<sequence length="321" mass="36187">MKTCKEMKVRYLKHGEDLDMNPSIATIGFFDGVHLGHQFLLNKLADMAQQSDLEATVITFDRHPRQVLQSDYQPKMLSTLDEKLTKLQQTRVDNVVVIHFDKNFAQLSARIFMETVLKNQLNVKKLIMGYDNRFGHNRSETFEDYVAYGQEIGMEVMQSSALTLGDMNVSSSVVRRLVERGDMEAAQKCLGTPYIIKGKVVNGFQNGRKLGFPTANIEVDSSEKLLPPTGVYAVKVVLENDETTYGGMLDIGTRPTFNGKNQTIEVNIFDFEGDLYGSMLSVSFVKRLRDDVKFDSIEALIAQLHEDKTQVISILNAINNN</sequence>
<comment type="similarity">
    <text evidence="15">Belongs to the ribF family.</text>
</comment>
<dbReference type="CDD" id="cd02064">
    <property type="entry name" value="FAD_synthetase_N"/>
    <property type="match status" value="1"/>
</dbReference>
<dbReference type="Gene3D" id="2.40.30.30">
    <property type="entry name" value="Riboflavin kinase-like"/>
    <property type="match status" value="1"/>
</dbReference>